<reference evidence="3 4" key="1">
    <citation type="submission" date="2023-03" db="EMBL/GenBank/DDBJ databases">
        <title>YIM 152171 draft genome.</title>
        <authorList>
            <person name="Yang Z."/>
        </authorList>
    </citation>
    <scope>NUCLEOTIDE SEQUENCE [LARGE SCALE GENOMIC DNA]</scope>
    <source>
        <strain evidence="3 4">YIM 152171</strain>
    </source>
</reference>
<keyword evidence="1" id="KW-0813">Transport</keyword>
<evidence type="ECO:0000313" key="4">
    <source>
        <dbReference type="Proteomes" id="UP001301140"/>
    </source>
</evidence>
<evidence type="ECO:0000256" key="2">
    <source>
        <dbReference type="SAM" id="Phobius"/>
    </source>
</evidence>
<dbReference type="NCBIfam" id="TIGR00797">
    <property type="entry name" value="matE"/>
    <property type="match status" value="1"/>
</dbReference>
<dbReference type="Proteomes" id="UP001301140">
    <property type="component" value="Unassembled WGS sequence"/>
</dbReference>
<evidence type="ECO:0000256" key="1">
    <source>
        <dbReference type="ARBA" id="ARBA00022448"/>
    </source>
</evidence>
<dbReference type="PANTHER" id="PTHR43298:SF2">
    <property type="entry name" value="FMN_FAD EXPORTER YEEO-RELATED"/>
    <property type="match status" value="1"/>
</dbReference>
<protein>
    <submittedName>
        <fullName evidence="3">MATE family efflux transporter</fullName>
    </submittedName>
</protein>
<dbReference type="GO" id="GO:0015297">
    <property type="term" value="F:antiporter activity"/>
    <property type="evidence" value="ECO:0007669"/>
    <property type="project" value="InterPro"/>
</dbReference>
<dbReference type="GO" id="GO:0042910">
    <property type="term" value="F:xenobiotic transmembrane transporter activity"/>
    <property type="evidence" value="ECO:0007669"/>
    <property type="project" value="InterPro"/>
</dbReference>
<feature type="transmembrane region" description="Helical" evidence="2">
    <location>
        <begin position="396"/>
        <end position="416"/>
    </location>
</feature>
<keyword evidence="2" id="KW-0472">Membrane</keyword>
<sequence>MSVPGVAAPAPLRQHLGETLSLAAPVMVARAGVLVMVVVDTVMTGLAASDELAFYAIATAPFTLLMLLGIGLMTGVVVLVAQAAGAGRSAECGAIWRMGVLDGLILGGLGALLLLPAEGMLRALGQSEALAVHGGEVTRMFAIGLPAVLMHTATAFFLEGIRRPHVNIAVMVLANLVNALLNYGLIYGELGLPAMGGAGAALATSIARWFMFLALLVYAWRMQGAEGFGVRGGSGGGLALQRRLLALGLPVAAAQGLETAAFQMLTIFGGWLGTTQLAAYQALNNLIALVYMLTLGLSTATAVRVGGAVGRNAPIDARRAAWIGVAAGAGIMLLLGPVLLLFRETIAQGYTNDPHVLLLMAPAMALLAPVIIVDCTQGVLAGALRGGSDVWIPTTLYVTGFWVVQVPVAWLCAFRLDLGVPGLLLGILAGCTVASLLLGTRLHLVARSGRLVAAG</sequence>
<dbReference type="RefSeq" id="WP_327788746.1">
    <property type="nucleotide sequence ID" value="NZ_JARGEQ010000082.1"/>
</dbReference>
<proteinExistence type="predicted"/>
<feature type="transmembrane region" description="Helical" evidence="2">
    <location>
        <begin position="94"/>
        <end position="117"/>
    </location>
</feature>
<feature type="transmembrane region" description="Helical" evidence="2">
    <location>
        <begin position="321"/>
        <end position="342"/>
    </location>
</feature>
<dbReference type="Pfam" id="PF01554">
    <property type="entry name" value="MatE"/>
    <property type="match status" value="2"/>
</dbReference>
<gene>
    <name evidence="3" type="ORF">PZ740_08015</name>
</gene>
<feature type="transmembrane region" description="Helical" evidence="2">
    <location>
        <begin position="362"/>
        <end position="384"/>
    </location>
</feature>
<evidence type="ECO:0000313" key="3">
    <source>
        <dbReference type="EMBL" id="MDF1586330.1"/>
    </source>
</evidence>
<accession>A0AAP3UZE9</accession>
<name>A0AAP3UZE9_9PROT</name>
<feature type="transmembrane region" description="Helical" evidence="2">
    <location>
        <begin position="165"/>
        <end position="186"/>
    </location>
</feature>
<feature type="transmembrane region" description="Helical" evidence="2">
    <location>
        <begin position="22"/>
        <end position="46"/>
    </location>
</feature>
<keyword evidence="2" id="KW-0812">Transmembrane</keyword>
<feature type="transmembrane region" description="Helical" evidence="2">
    <location>
        <begin position="137"/>
        <end position="158"/>
    </location>
</feature>
<keyword evidence="2" id="KW-1133">Transmembrane helix</keyword>
<organism evidence="3 4">
    <name type="scientific">Marinimicrococcus flavescens</name>
    <dbReference type="NCBI Taxonomy" id="3031815"/>
    <lineage>
        <taxon>Bacteria</taxon>
        <taxon>Pseudomonadati</taxon>
        <taxon>Pseudomonadota</taxon>
        <taxon>Alphaproteobacteria</taxon>
        <taxon>Geminicoccales</taxon>
        <taxon>Geminicoccaceae</taxon>
        <taxon>Marinimicrococcus</taxon>
    </lineage>
</organism>
<comment type="caution">
    <text evidence="3">The sequence shown here is derived from an EMBL/GenBank/DDBJ whole genome shotgun (WGS) entry which is preliminary data.</text>
</comment>
<feature type="transmembrane region" description="Helical" evidence="2">
    <location>
        <begin position="52"/>
        <end position="82"/>
    </location>
</feature>
<feature type="transmembrane region" description="Helical" evidence="2">
    <location>
        <begin position="422"/>
        <end position="440"/>
    </location>
</feature>
<dbReference type="InterPro" id="IPR002528">
    <property type="entry name" value="MATE_fam"/>
</dbReference>
<dbReference type="EMBL" id="JARGEQ010000082">
    <property type="protein sequence ID" value="MDF1586330.1"/>
    <property type="molecule type" value="Genomic_DNA"/>
</dbReference>
<feature type="transmembrane region" description="Helical" evidence="2">
    <location>
        <begin position="288"/>
        <end position="309"/>
    </location>
</feature>
<dbReference type="AlphaFoldDB" id="A0AAP3UZE9"/>
<dbReference type="InterPro" id="IPR050222">
    <property type="entry name" value="MATE_MdtK"/>
</dbReference>
<feature type="transmembrane region" description="Helical" evidence="2">
    <location>
        <begin position="198"/>
        <end position="220"/>
    </location>
</feature>
<dbReference type="PANTHER" id="PTHR43298">
    <property type="entry name" value="MULTIDRUG RESISTANCE PROTEIN NORM-RELATED"/>
    <property type="match status" value="1"/>
</dbReference>
<keyword evidence="4" id="KW-1185">Reference proteome</keyword>
<dbReference type="GO" id="GO:0005886">
    <property type="term" value="C:plasma membrane"/>
    <property type="evidence" value="ECO:0007669"/>
    <property type="project" value="TreeGrafter"/>
</dbReference>